<protein>
    <submittedName>
        <fullName evidence="2">Uncharacterized protein</fullName>
    </submittedName>
</protein>
<feature type="signal peptide" evidence="1">
    <location>
        <begin position="1"/>
        <end position="16"/>
    </location>
</feature>
<feature type="non-terminal residue" evidence="2">
    <location>
        <position position="1"/>
    </location>
</feature>
<gene>
    <name evidence="2" type="ORF">IPOD504_LOCUS15851</name>
</gene>
<evidence type="ECO:0000256" key="1">
    <source>
        <dbReference type="SAM" id="SignalP"/>
    </source>
</evidence>
<keyword evidence="1" id="KW-0732">Signal</keyword>
<accession>A0ABN8J3U5</accession>
<sequence>MHISVCWIVQLRVAEATGLGSTTNGNHSERYKKLHSLKHFGDTVRDDAKIVQWEVNLASGKICKEDRPSLDLGLKTKP</sequence>
<evidence type="ECO:0000313" key="2">
    <source>
        <dbReference type="EMBL" id="CAH2073921.1"/>
    </source>
</evidence>
<reference evidence="2" key="1">
    <citation type="submission" date="2022-03" db="EMBL/GenBank/DDBJ databases">
        <authorList>
            <person name="Martin H S."/>
        </authorList>
    </citation>
    <scope>NUCLEOTIDE SEQUENCE</scope>
</reference>
<keyword evidence="3" id="KW-1185">Reference proteome</keyword>
<dbReference type="EMBL" id="OW152819">
    <property type="protein sequence ID" value="CAH2073921.1"/>
    <property type="molecule type" value="Genomic_DNA"/>
</dbReference>
<name>A0ABN8J3U5_9NEOP</name>
<feature type="chain" id="PRO_5046335613" evidence="1">
    <location>
        <begin position="17"/>
        <end position="78"/>
    </location>
</feature>
<dbReference type="Proteomes" id="UP000837857">
    <property type="component" value="Chromosome 7"/>
</dbReference>
<organism evidence="2 3">
    <name type="scientific">Iphiclides podalirius</name>
    <name type="common">scarce swallowtail</name>
    <dbReference type="NCBI Taxonomy" id="110791"/>
    <lineage>
        <taxon>Eukaryota</taxon>
        <taxon>Metazoa</taxon>
        <taxon>Ecdysozoa</taxon>
        <taxon>Arthropoda</taxon>
        <taxon>Hexapoda</taxon>
        <taxon>Insecta</taxon>
        <taxon>Pterygota</taxon>
        <taxon>Neoptera</taxon>
        <taxon>Endopterygota</taxon>
        <taxon>Lepidoptera</taxon>
        <taxon>Glossata</taxon>
        <taxon>Ditrysia</taxon>
        <taxon>Papilionoidea</taxon>
        <taxon>Papilionidae</taxon>
        <taxon>Papilioninae</taxon>
        <taxon>Iphiclides</taxon>
    </lineage>
</organism>
<proteinExistence type="predicted"/>
<evidence type="ECO:0000313" key="3">
    <source>
        <dbReference type="Proteomes" id="UP000837857"/>
    </source>
</evidence>